<feature type="domain" description="Alanine racemase N-terminal" evidence="5">
    <location>
        <begin position="42"/>
        <end position="234"/>
    </location>
</feature>
<sequence>MAQDSPDSDFEPLRHAITASLTRMRGELDAAALAAGRDPAAVSLVAVSKFHPEAAVRAAILAGQRVFGENRVQEAAGKFAALRAERTEFRLHIIGGLQTNKARNAVRIADVIETLDRPKLADAIAEAAEREGRLPDLFVQVNVGDEAQKGGVAMAEADSFIESVQQRFGARLRGLMCIPPAESDPKPHFLWLQGCAKRHGLAELSMGMSGDFAAAIACGATQVRIGTAIFGHRPAAGTADVSTPSL</sequence>
<organism evidence="6 7">
    <name type="scientific">Acidisoma cellulosilyticum</name>
    <dbReference type="NCBI Taxonomy" id="2802395"/>
    <lineage>
        <taxon>Bacteria</taxon>
        <taxon>Pseudomonadati</taxon>
        <taxon>Pseudomonadota</taxon>
        <taxon>Alphaproteobacteria</taxon>
        <taxon>Acetobacterales</taxon>
        <taxon>Acidocellaceae</taxon>
        <taxon>Acidisoma</taxon>
    </lineage>
</organism>
<comment type="cofactor">
    <cofactor evidence="3">
        <name>pyridoxal 5'-phosphate</name>
        <dbReference type="ChEBI" id="CHEBI:597326"/>
    </cofactor>
</comment>
<dbReference type="PANTHER" id="PTHR10146">
    <property type="entry name" value="PROLINE SYNTHETASE CO-TRANSCRIBED BACTERIAL HOMOLOG PROTEIN"/>
    <property type="match status" value="1"/>
</dbReference>
<dbReference type="FunFam" id="3.20.20.10:FF:000018">
    <property type="entry name" value="Pyridoxal phosphate homeostasis protein"/>
    <property type="match status" value="1"/>
</dbReference>
<dbReference type="PANTHER" id="PTHR10146:SF14">
    <property type="entry name" value="PYRIDOXAL PHOSPHATE HOMEOSTASIS PROTEIN"/>
    <property type="match status" value="1"/>
</dbReference>
<dbReference type="NCBIfam" id="TIGR00044">
    <property type="entry name" value="YggS family pyridoxal phosphate-dependent enzyme"/>
    <property type="match status" value="1"/>
</dbReference>
<dbReference type="GO" id="GO:0030170">
    <property type="term" value="F:pyridoxal phosphate binding"/>
    <property type="evidence" value="ECO:0007669"/>
    <property type="project" value="UniProtKB-UniRule"/>
</dbReference>
<dbReference type="SUPFAM" id="SSF51419">
    <property type="entry name" value="PLP-binding barrel"/>
    <property type="match status" value="1"/>
</dbReference>
<dbReference type="HAMAP" id="MF_02087">
    <property type="entry name" value="PLP_homeostasis"/>
    <property type="match status" value="1"/>
</dbReference>
<dbReference type="AlphaFoldDB" id="A0A964E3V6"/>
<feature type="modified residue" description="N6-(pyridoxal phosphate)lysine" evidence="2 3">
    <location>
        <position position="49"/>
    </location>
</feature>
<reference evidence="6 7" key="1">
    <citation type="journal article" date="2021" name="Microorganisms">
        <title>Acidisoma silvae sp. nov. and Acidisomacellulosilytica sp. nov., Two Acidophilic Bacteria Isolated from Decaying Wood, Hydrolyzing Cellulose and Producing Poly-3-hydroxybutyrate.</title>
        <authorList>
            <person name="Mieszkin S."/>
            <person name="Pouder E."/>
            <person name="Uroz S."/>
            <person name="Simon-Colin C."/>
            <person name="Alain K."/>
        </authorList>
    </citation>
    <scope>NUCLEOTIDE SEQUENCE [LARGE SCALE GENOMIC DNA]</scope>
    <source>
        <strain evidence="6 7">HW T5.17</strain>
    </source>
</reference>
<dbReference type="InterPro" id="IPR001608">
    <property type="entry name" value="Ala_racemase_N"/>
</dbReference>
<dbReference type="InterPro" id="IPR011078">
    <property type="entry name" value="PyrdxlP_homeostasis"/>
</dbReference>
<protein>
    <recommendedName>
        <fullName evidence="2">Pyridoxal phosphate homeostasis protein</fullName>
        <shortName evidence="2">PLP homeostasis protein</shortName>
    </recommendedName>
</protein>
<dbReference type="Gene3D" id="3.20.20.10">
    <property type="entry name" value="Alanine racemase"/>
    <property type="match status" value="1"/>
</dbReference>
<evidence type="ECO:0000256" key="4">
    <source>
        <dbReference type="RuleBase" id="RU004514"/>
    </source>
</evidence>
<comment type="caution">
    <text evidence="6">The sequence shown here is derived from an EMBL/GenBank/DDBJ whole genome shotgun (WGS) entry which is preliminary data.</text>
</comment>
<evidence type="ECO:0000313" key="7">
    <source>
        <dbReference type="Proteomes" id="UP000721844"/>
    </source>
</evidence>
<dbReference type="CDD" id="cd00635">
    <property type="entry name" value="PLPDE_III_YBL036c_like"/>
    <property type="match status" value="1"/>
</dbReference>
<evidence type="ECO:0000259" key="5">
    <source>
        <dbReference type="Pfam" id="PF01168"/>
    </source>
</evidence>
<accession>A0A964E3V6</accession>
<evidence type="ECO:0000256" key="3">
    <source>
        <dbReference type="PIRSR" id="PIRSR004848-1"/>
    </source>
</evidence>
<dbReference type="PIRSF" id="PIRSF004848">
    <property type="entry name" value="YBL036c_PLPDEIII"/>
    <property type="match status" value="1"/>
</dbReference>
<dbReference type="RefSeq" id="WP_227307479.1">
    <property type="nucleotide sequence ID" value="NZ_JAESVA010000003.1"/>
</dbReference>
<name>A0A964E3V6_9PROT</name>
<dbReference type="InterPro" id="IPR029066">
    <property type="entry name" value="PLP-binding_barrel"/>
</dbReference>
<keyword evidence="7" id="KW-1185">Reference proteome</keyword>
<keyword evidence="1 2" id="KW-0663">Pyridoxal phosphate</keyword>
<comment type="similarity">
    <text evidence="2 4">Belongs to the pyridoxal phosphate-binding protein YggS/PROSC family.</text>
</comment>
<proteinExistence type="inferred from homology"/>
<dbReference type="EMBL" id="JAESVA010000003">
    <property type="protein sequence ID" value="MCB8880829.1"/>
    <property type="molecule type" value="Genomic_DNA"/>
</dbReference>
<gene>
    <name evidence="6" type="ORF">ACELLULO517_11340</name>
</gene>
<dbReference type="Proteomes" id="UP000721844">
    <property type="component" value="Unassembled WGS sequence"/>
</dbReference>
<evidence type="ECO:0000313" key="6">
    <source>
        <dbReference type="EMBL" id="MCB8880829.1"/>
    </source>
</evidence>
<dbReference type="Pfam" id="PF01168">
    <property type="entry name" value="Ala_racemase_N"/>
    <property type="match status" value="1"/>
</dbReference>
<evidence type="ECO:0000256" key="2">
    <source>
        <dbReference type="HAMAP-Rule" id="MF_02087"/>
    </source>
</evidence>
<comment type="function">
    <text evidence="2">Pyridoxal 5'-phosphate (PLP)-binding protein, which is involved in PLP homeostasis.</text>
</comment>
<evidence type="ECO:0000256" key="1">
    <source>
        <dbReference type="ARBA" id="ARBA00022898"/>
    </source>
</evidence>